<dbReference type="EMBL" id="JBHMAX010000002">
    <property type="protein sequence ID" value="MFB9730745.1"/>
    <property type="molecule type" value="Genomic_DNA"/>
</dbReference>
<gene>
    <name evidence="5" type="primary">lepB</name>
    <name evidence="5" type="ORF">ACFFN0_01655</name>
</gene>
<keyword evidence="3" id="KW-0472">Membrane</keyword>
<dbReference type="Proteomes" id="UP001589613">
    <property type="component" value="Unassembled WGS sequence"/>
</dbReference>
<keyword evidence="3" id="KW-0812">Transmembrane</keyword>
<evidence type="ECO:0000259" key="4">
    <source>
        <dbReference type="Pfam" id="PF10502"/>
    </source>
</evidence>
<dbReference type="InterPro" id="IPR036286">
    <property type="entry name" value="LexA/Signal_pep-like_sf"/>
</dbReference>
<keyword evidence="3" id="KW-0645">Protease</keyword>
<dbReference type="CDD" id="cd06530">
    <property type="entry name" value="S26_SPase_I"/>
    <property type="match status" value="1"/>
</dbReference>
<dbReference type="GO" id="GO:0009003">
    <property type="term" value="F:signal peptidase activity"/>
    <property type="evidence" value="ECO:0007669"/>
    <property type="project" value="UniProtKB-EC"/>
</dbReference>
<keyword evidence="3 5" id="KW-0378">Hydrolase</keyword>
<dbReference type="EC" id="3.4.21.89" evidence="3"/>
<dbReference type="PANTHER" id="PTHR43390">
    <property type="entry name" value="SIGNAL PEPTIDASE I"/>
    <property type="match status" value="1"/>
</dbReference>
<dbReference type="Gene3D" id="2.10.109.10">
    <property type="entry name" value="Umud Fragment, subunit A"/>
    <property type="match status" value="1"/>
</dbReference>
<dbReference type="SUPFAM" id="SSF51306">
    <property type="entry name" value="LexA/Signal peptidase"/>
    <property type="match status" value="1"/>
</dbReference>
<dbReference type="PRINTS" id="PR00727">
    <property type="entry name" value="LEADERPTASE"/>
</dbReference>
<name>A0ABV5UYW1_9MICO</name>
<dbReference type="NCBIfam" id="TIGR02227">
    <property type="entry name" value="sigpep_I_bact"/>
    <property type="match status" value="1"/>
</dbReference>
<feature type="transmembrane region" description="Helical" evidence="3">
    <location>
        <begin position="31"/>
        <end position="55"/>
    </location>
</feature>
<comment type="subcellular location">
    <subcellularLocation>
        <location evidence="1">Cell membrane</location>
        <topology evidence="1">Single-pass type II membrane protein</topology>
    </subcellularLocation>
    <subcellularLocation>
        <location evidence="3">Membrane</location>
        <topology evidence="3">Single-pass type II membrane protein</topology>
    </subcellularLocation>
</comment>
<evidence type="ECO:0000256" key="2">
    <source>
        <dbReference type="ARBA" id="ARBA00009370"/>
    </source>
</evidence>
<keyword evidence="3" id="KW-1133">Transmembrane helix</keyword>
<evidence type="ECO:0000313" key="6">
    <source>
        <dbReference type="Proteomes" id="UP001589613"/>
    </source>
</evidence>
<keyword evidence="6" id="KW-1185">Reference proteome</keyword>
<sequence length="245" mass="26382">MSDRTSHDAQPHAAGAGPSRTGGFWHGVREVVLIAVTALVISFVVKTFIAQAFYIPSGSMEDTLAVGDRVMVSKIQAGPLAVDRGDIVVFEDPGGWLGPMPRTERGPVVETVLDVLRFVGVAPADEGNHLIKRVVGTPGDEVVCCDDQDRITVNGQALEEDYLFPGDVPSTTPFQVTVPEDHVWLMGDHRSNSRDSRAHDGGTGEGAVPLDHVVGQAFVLLYPFDHATWFTVPDTYADVPEPEGR</sequence>
<accession>A0ABV5UYW1</accession>
<comment type="catalytic activity">
    <reaction evidence="3">
        <text>Cleavage of hydrophobic, N-terminal signal or leader sequences from secreted and periplasmic proteins.</text>
        <dbReference type="EC" id="3.4.21.89"/>
    </reaction>
</comment>
<dbReference type="Pfam" id="PF10502">
    <property type="entry name" value="Peptidase_S26"/>
    <property type="match status" value="1"/>
</dbReference>
<comment type="caution">
    <text evidence="5">The sequence shown here is derived from an EMBL/GenBank/DDBJ whole genome shotgun (WGS) entry which is preliminary data.</text>
</comment>
<evidence type="ECO:0000256" key="1">
    <source>
        <dbReference type="ARBA" id="ARBA00004401"/>
    </source>
</evidence>
<dbReference type="RefSeq" id="WP_238330282.1">
    <property type="nucleotide sequence ID" value="NZ_JBHMAX010000002.1"/>
</dbReference>
<evidence type="ECO:0000313" key="5">
    <source>
        <dbReference type="EMBL" id="MFB9730745.1"/>
    </source>
</evidence>
<protein>
    <recommendedName>
        <fullName evidence="3">Signal peptidase I</fullName>
        <ecNumber evidence="3">3.4.21.89</ecNumber>
    </recommendedName>
</protein>
<reference evidence="5 6" key="1">
    <citation type="submission" date="2024-09" db="EMBL/GenBank/DDBJ databases">
        <authorList>
            <person name="Sun Q."/>
            <person name="Mori K."/>
        </authorList>
    </citation>
    <scope>NUCLEOTIDE SEQUENCE [LARGE SCALE GENOMIC DNA]</scope>
    <source>
        <strain evidence="5 6">JCM 12763</strain>
    </source>
</reference>
<dbReference type="InterPro" id="IPR019533">
    <property type="entry name" value="Peptidase_S26"/>
</dbReference>
<feature type="domain" description="Peptidase S26" evidence="4">
    <location>
        <begin position="29"/>
        <end position="220"/>
    </location>
</feature>
<comment type="similarity">
    <text evidence="2 3">Belongs to the peptidase S26 family.</text>
</comment>
<evidence type="ECO:0000256" key="3">
    <source>
        <dbReference type="RuleBase" id="RU362042"/>
    </source>
</evidence>
<dbReference type="PANTHER" id="PTHR43390:SF1">
    <property type="entry name" value="CHLOROPLAST PROCESSING PEPTIDASE"/>
    <property type="match status" value="1"/>
</dbReference>
<organism evidence="5 6">
    <name type="scientific">Ornithinimicrobium kibberense</name>
    <dbReference type="NCBI Taxonomy" id="282060"/>
    <lineage>
        <taxon>Bacteria</taxon>
        <taxon>Bacillati</taxon>
        <taxon>Actinomycetota</taxon>
        <taxon>Actinomycetes</taxon>
        <taxon>Micrococcales</taxon>
        <taxon>Ornithinimicrobiaceae</taxon>
        <taxon>Ornithinimicrobium</taxon>
    </lineage>
</organism>
<proteinExistence type="inferred from homology"/>
<dbReference type="InterPro" id="IPR000223">
    <property type="entry name" value="Pept_S26A_signal_pept_1"/>
</dbReference>